<evidence type="ECO:0000256" key="5">
    <source>
        <dbReference type="SAM" id="MobiDB-lite"/>
    </source>
</evidence>
<evidence type="ECO:0000256" key="2">
    <source>
        <dbReference type="ARBA" id="ARBA00022692"/>
    </source>
</evidence>
<accession>A0ABY7U973</accession>
<keyword evidence="3 6" id="KW-1133">Transmembrane helix</keyword>
<name>A0ABY7U973_9CORY</name>
<feature type="compositionally biased region" description="Polar residues" evidence="5">
    <location>
        <begin position="135"/>
        <end position="144"/>
    </location>
</feature>
<dbReference type="Pfam" id="PF05154">
    <property type="entry name" value="TM2"/>
    <property type="match status" value="1"/>
</dbReference>
<comment type="subcellular location">
    <subcellularLocation>
        <location evidence="1">Membrane</location>
        <topology evidence="1">Multi-pass membrane protein</topology>
    </subcellularLocation>
</comment>
<reference evidence="8 9" key="1">
    <citation type="submission" date="2020-10" db="EMBL/GenBank/DDBJ databases">
        <title>Complete genome sequence of Corynebacterium massiliense DSM 45435, type strain of Corynebacterium massiliense.</title>
        <authorList>
            <person name="Busche T."/>
            <person name="Kalinowski J."/>
            <person name="Ruckert C."/>
        </authorList>
    </citation>
    <scope>NUCLEOTIDE SEQUENCE [LARGE SCALE GENOMIC DNA]</scope>
    <source>
        <strain evidence="8 9">DSM 45435</strain>
    </source>
</reference>
<feature type="compositionally biased region" description="Polar residues" evidence="5">
    <location>
        <begin position="75"/>
        <end position="113"/>
    </location>
</feature>
<dbReference type="RefSeq" id="WP_022862949.1">
    <property type="nucleotide sequence ID" value="NZ_ATVG01000005.1"/>
</dbReference>
<dbReference type="EMBL" id="CP063189">
    <property type="protein sequence ID" value="WCZ33248.1"/>
    <property type="molecule type" value="Genomic_DNA"/>
</dbReference>
<protein>
    <submittedName>
        <fullName evidence="8">TM2 domain protein</fullName>
    </submittedName>
</protein>
<evidence type="ECO:0000256" key="6">
    <source>
        <dbReference type="SAM" id="Phobius"/>
    </source>
</evidence>
<gene>
    <name evidence="8" type="ORF">CMASS_09180</name>
</gene>
<feature type="transmembrane region" description="Helical" evidence="6">
    <location>
        <begin position="246"/>
        <end position="270"/>
    </location>
</feature>
<evidence type="ECO:0000256" key="3">
    <source>
        <dbReference type="ARBA" id="ARBA00022989"/>
    </source>
</evidence>
<feature type="compositionally biased region" description="Low complexity" evidence="5">
    <location>
        <begin position="162"/>
        <end position="192"/>
    </location>
</feature>
<keyword evidence="4 6" id="KW-0472">Membrane</keyword>
<keyword evidence="9" id="KW-1185">Reference proteome</keyword>
<keyword evidence="2 6" id="KW-0812">Transmembrane</keyword>
<feature type="transmembrane region" description="Helical" evidence="6">
    <location>
        <begin position="216"/>
        <end position="234"/>
    </location>
</feature>
<feature type="region of interest" description="Disordered" evidence="5">
    <location>
        <begin position="1"/>
        <end position="205"/>
    </location>
</feature>
<dbReference type="Proteomes" id="UP001220064">
    <property type="component" value="Chromosome"/>
</dbReference>
<evidence type="ECO:0000313" key="8">
    <source>
        <dbReference type="EMBL" id="WCZ33248.1"/>
    </source>
</evidence>
<sequence>MANSDEQSTPENPFRNDDSTNSNAGDSLGSGKHRDNSDFLSSETNFGSPGSESASPMAGSHRVSRDEFTGGDAGSSASQHAEGQGSAAQGYSAQSFSAQGDSAQHGYSQQGWQPTHAPFPKDREERQYGQGQGQDFNAGQTYGQGLQHGPQNGPSGPGQFGQSGQQTYGQNPGQGFQQGQPAAGGQQGYPPASQNQGYPVAPHQGYPGAVSDKTKLVAGLLALFLGGLGIHHFYNDNPMMGIGRIAVTVLCFVPFIGIIFLLIDFVWWVADVVMAFTGNGPFKQDKYGRPLQ</sequence>
<evidence type="ECO:0000256" key="1">
    <source>
        <dbReference type="ARBA" id="ARBA00004141"/>
    </source>
</evidence>
<feature type="domain" description="TM2" evidence="7">
    <location>
        <begin position="212"/>
        <end position="262"/>
    </location>
</feature>
<evidence type="ECO:0000313" key="9">
    <source>
        <dbReference type="Proteomes" id="UP001220064"/>
    </source>
</evidence>
<evidence type="ECO:0000259" key="7">
    <source>
        <dbReference type="Pfam" id="PF05154"/>
    </source>
</evidence>
<feature type="compositionally biased region" description="Polar residues" evidence="5">
    <location>
        <begin position="38"/>
        <end position="54"/>
    </location>
</feature>
<dbReference type="InterPro" id="IPR007829">
    <property type="entry name" value="TM2"/>
</dbReference>
<organism evidence="8 9">
    <name type="scientific">Corynebacterium massiliense DSM 45435</name>
    <dbReference type="NCBI Taxonomy" id="1121364"/>
    <lineage>
        <taxon>Bacteria</taxon>
        <taxon>Bacillati</taxon>
        <taxon>Actinomycetota</taxon>
        <taxon>Actinomycetes</taxon>
        <taxon>Mycobacteriales</taxon>
        <taxon>Corynebacteriaceae</taxon>
        <taxon>Corynebacterium</taxon>
    </lineage>
</organism>
<evidence type="ECO:0000256" key="4">
    <source>
        <dbReference type="ARBA" id="ARBA00023136"/>
    </source>
</evidence>
<feature type="compositionally biased region" description="Polar residues" evidence="5">
    <location>
        <begin position="1"/>
        <end position="11"/>
    </location>
</feature>
<proteinExistence type="predicted"/>